<dbReference type="EMBL" id="CAXHTB010000001">
    <property type="protein sequence ID" value="CAL0299233.1"/>
    <property type="molecule type" value="Genomic_DNA"/>
</dbReference>
<dbReference type="Proteomes" id="UP001497480">
    <property type="component" value="Unassembled WGS sequence"/>
</dbReference>
<proteinExistence type="predicted"/>
<protein>
    <submittedName>
        <fullName evidence="1">Uncharacterized protein</fullName>
    </submittedName>
</protein>
<gene>
    <name evidence="1" type="ORF">LLUT_LOCUS293</name>
</gene>
<comment type="caution">
    <text evidence="1">The sequence shown here is derived from an EMBL/GenBank/DDBJ whole genome shotgun (WGS) entry which is preliminary data.</text>
</comment>
<organism evidence="1 2">
    <name type="scientific">Lupinus luteus</name>
    <name type="common">European yellow lupine</name>
    <dbReference type="NCBI Taxonomy" id="3873"/>
    <lineage>
        <taxon>Eukaryota</taxon>
        <taxon>Viridiplantae</taxon>
        <taxon>Streptophyta</taxon>
        <taxon>Embryophyta</taxon>
        <taxon>Tracheophyta</taxon>
        <taxon>Spermatophyta</taxon>
        <taxon>Magnoliopsida</taxon>
        <taxon>eudicotyledons</taxon>
        <taxon>Gunneridae</taxon>
        <taxon>Pentapetalae</taxon>
        <taxon>rosids</taxon>
        <taxon>fabids</taxon>
        <taxon>Fabales</taxon>
        <taxon>Fabaceae</taxon>
        <taxon>Papilionoideae</taxon>
        <taxon>50 kb inversion clade</taxon>
        <taxon>genistoids sensu lato</taxon>
        <taxon>core genistoids</taxon>
        <taxon>Genisteae</taxon>
        <taxon>Lupinus</taxon>
    </lineage>
</organism>
<dbReference type="AlphaFoldDB" id="A0AAV1VQH8"/>
<accession>A0AAV1VQH8</accession>
<reference evidence="1 2" key="1">
    <citation type="submission" date="2024-03" db="EMBL/GenBank/DDBJ databases">
        <authorList>
            <person name="Martinez-Hernandez J."/>
        </authorList>
    </citation>
    <scope>NUCLEOTIDE SEQUENCE [LARGE SCALE GENOMIC DNA]</scope>
</reference>
<keyword evidence="2" id="KW-1185">Reference proteome</keyword>
<sequence>MIMDELVSHRGYITNRMDAFDTQNQKIQYELHCLSSKLRSMDVDEDSSEPESLD</sequence>
<name>A0AAV1VQH8_LUPLU</name>
<evidence type="ECO:0000313" key="1">
    <source>
        <dbReference type="EMBL" id="CAL0299233.1"/>
    </source>
</evidence>
<evidence type="ECO:0000313" key="2">
    <source>
        <dbReference type="Proteomes" id="UP001497480"/>
    </source>
</evidence>